<evidence type="ECO:0000313" key="1">
    <source>
        <dbReference type="EMBL" id="KAF7467176.1"/>
    </source>
</evidence>
<dbReference type="EMBL" id="WJEC01007810">
    <property type="protein sequence ID" value="KAF7467176.1"/>
    <property type="molecule type" value="Genomic_DNA"/>
</dbReference>
<dbReference type="EMBL" id="CABDUW010000080">
    <property type="protein sequence ID" value="VTJ57436.1"/>
    <property type="molecule type" value="Genomic_DNA"/>
</dbReference>
<name>A0A5E4AL09_MARMO</name>
<proteinExistence type="predicted"/>
<protein>
    <submittedName>
        <fullName evidence="1">Transmembrane protein 258</fullName>
    </submittedName>
</protein>
<dbReference type="Proteomes" id="UP000335636">
    <property type="component" value="Unassembled WGS sequence"/>
</dbReference>
<evidence type="ECO:0000313" key="2">
    <source>
        <dbReference type="EMBL" id="VTJ57436.1"/>
    </source>
</evidence>
<dbReference type="Proteomes" id="UP000662637">
    <property type="component" value="Unassembled WGS sequence"/>
</dbReference>
<gene>
    <name evidence="1" type="ORF">GHT09_001567</name>
    <name evidence="2" type="ORF">MONAX_5E039597</name>
</gene>
<reference evidence="1" key="2">
    <citation type="submission" date="2020-08" db="EMBL/GenBank/DDBJ databases">
        <authorList>
            <person name="Shumante A."/>
            <person name="Zimin A.V."/>
            <person name="Puiu D."/>
            <person name="Salzberg S.L."/>
        </authorList>
    </citation>
    <scope>NUCLEOTIDE SEQUENCE</scope>
    <source>
        <strain evidence="1">WC2-LM</strain>
        <tissue evidence="1">Liver</tissue>
    </source>
</reference>
<evidence type="ECO:0000313" key="3">
    <source>
        <dbReference type="Proteomes" id="UP000335636"/>
    </source>
</evidence>
<sequence length="131" mass="14432">MPRARGHRLFRPSRAPAPADVFFRWQSGGLPCAGQNGARGHEQIHQPSKSSCLPPSDCGASGYWHVLHRLVLRLRGYLHQVHTGYLQRAPHLLGGLTLYGLWSPLPPSLGRHLRVSSQGYPPGGFTKSLLL</sequence>
<keyword evidence="1" id="KW-0472">Membrane</keyword>
<keyword evidence="1" id="KW-0812">Transmembrane</keyword>
<dbReference type="AlphaFoldDB" id="A0A5E4AL09"/>
<organism evidence="2 3">
    <name type="scientific">Marmota monax</name>
    <name type="common">Woodchuck</name>
    <dbReference type="NCBI Taxonomy" id="9995"/>
    <lineage>
        <taxon>Eukaryota</taxon>
        <taxon>Metazoa</taxon>
        <taxon>Chordata</taxon>
        <taxon>Craniata</taxon>
        <taxon>Vertebrata</taxon>
        <taxon>Euteleostomi</taxon>
        <taxon>Mammalia</taxon>
        <taxon>Eutheria</taxon>
        <taxon>Euarchontoglires</taxon>
        <taxon>Glires</taxon>
        <taxon>Rodentia</taxon>
        <taxon>Sciuromorpha</taxon>
        <taxon>Sciuridae</taxon>
        <taxon>Xerinae</taxon>
        <taxon>Marmotini</taxon>
        <taxon>Marmota</taxon>
    </lineage>
</organism>
<reference evidence="2 3" key="1">
    <citation type="submission" date="2019-04" db="EMBL/GenBank/DDBJ databases">
        <authorList>
            <person name="Alioto T."/>
            <person name="Alioto T."/>
        </authorList>
    </citation>
    <scope>NUCLEOTIDE SEQUENCE [LARGE SCALE GENOMIC DNA]</scope>
</reference>
<keyword evidence="3" id="KW-1185">Reference proteome</keyword>
<accession>A0A5E4AL09</accession>